<evidence type="ECO:0000256" key="2">
    <source>
        <dbReference type="SAM" id="MobiDB-lite"/>
    </source>
</evidence>
<evidence type="ECO:0000313" key="4">
    <source>
        <dbReference type="EMBL" id="CAF1297867.1"/>
    </source>
</evidence>
<dbReference type="InterPro" id="IPR018247">
    <property type="entry name" value="EF_Hand_1_Ca_BS"/>
</dbReference>
<dbReference type="PROSITE" id="PS00018">
    <property type="entry name" value="EF_HAND_1"/>
    <property type="match status" value="1"/>
</dbReference>
<sequence length="77" mass="8812">MSAFDGDRNGILDGREQLDRIEQNVADVNRDGALNTNEFSRVEDPRKFAMYDTNRDGLVDNPEYAQGERATEHQYGF</sequence>
<keyword evidence="1" id="KW-0106">Calcium</keyword>
<dbReference type="Proteomes" id="UP000663852">
    <property type="component" value="Unassembled WGS sequence"/>
</dbReference>
<dbReference type="AlphaFoldDB" id="A0A815GD58"/>
<dbReference type="Gene3D" id="1.10.238.10">
    <property type="entry name" value="EF-hand"/>
    <property type="match status" value="1"/>
</dbReference>
<dbReference type="Pfam" id="PF13202">
    <property type="entry name" value="EF-hand_5"/>
    <property type="match status" value="2"/>
</dbReference>
<dbReference type="Proteomes" id="UP000663828">
    <property type="component" value="Unassembled WGS sequence"/>
</dbReference>
<keyword evidence="6" id="KW-1185">Reference proteome</keyword>
<dbReference type="InterPro" id="IPR011992">
    <property type="entry name" value="EF-hand-dom_pair"/>
</dbReference>
<evidence type="ECO:0000313" key="5">
    <source>
        <dbReference type="EMBL" id="CAF1337042.1"/>
    </source>
</evidence>
<feature type="domain" description="EF-hand" evidence="3">
    <location>
        <begin position="48"/>
        <end position="64"/>
    </location>
</feature>
<proteinExistence type="predicted"/>
<dbReference type="InterPro" id="IPR002048">
    <property type="entry name" value="EF_hand_dom"/>
</dbReference>
<reference evidence="5" key="1">
    <citation type="submission" date="2021-02" db="EMBL/GenBank/DDBJ databases">
        <authorList>
            <person name="Nowell W R."/>
        </authorList>
    </citation>
    <scope>NUCLEOTIDE SEQUENCE</scope>
</reference>
<dbReference type="EMBL" id="CAJNOR010002759">
    <property type="protein sequence ID" value="CAF1337042.1"/>
    <property type="molecule type" value="Genomic_DNA"/>
</dbReference>
<evidence type="ECO:0000313" key="6">
    <source>
        <dbReference type="Proteomes" id="UP000663828"/>
    </source>
</evidence>
<feature type="region of interest" description="Disordered" evidence="2">
    <location>
        <begin position="52"/>
        <end position="77"/>
    </location>
</feature>
<organism evidence="5 6">
    <name type="scientific">Adineta ricciae</name>
    <name type="common">Rotifer</name>
    <dbReference type="NCBI Taxonomy" id="249248"/>
    <lineage>
        <taxon>Eukaryota</taxon>
        <taxon>Metazoa</taxon>
        <taxon>Spiralia</taxon>
        <taxon>Gnathifera</taxon>
        <taxon>Rotifera</taxon>
        <taxon>Eurotatoria</taxon>
        <taxon>Bdelloidea</taxon>
        <taxon>Adinetida</taxon>
        <taxon>Adinetidae</taxon>
        <taxon>Adineta</taxon>
    </lineage>
</organism>
<dbReference type="OrthoDB" id="10313929at2759"/>
<protein>
    <recommendedName>
        <fullName evidence="3">EF-hand domain-containing protein</fullName>
    </recommendedName>
</protein>
<name>A0A815GD58_ADIRI</name>
<accession>A0A815GD58</accession>
<gene>
    <name evidence="4" type="ORF">EDS130_LOCUS30443</name>
    <name evidence="5" type="ORF">XAT740_LOCUS30746</name>
</gene>
<comment type="caution">
    <text evidence="5">The sequence shown here is derived from an EMBL/GenBank/DDBJ whole genome shotgun (WGS) entry which is preliminary data.</text>
</comment>
<dbReference type="SUPFAM" id="SSF47473">
    <property type="entry name" value="EF-hand"/>
    <property type="match status" value="1"/>
</dbReference>
<evidence type="ECO:0000256" key="1">
    <source>
        <dbReference type="ARBA" id="ARBA00022837"/>
    </source>
</evidence>
<dbReference type="GO" id="GO:0005509">
    <property type="term" value="F:calcium ion binding"/>
    <property type="evidence" value="ECO:0007669"/>
    <property type="project" value="InterPro"/>
</dbReference>
<evidence type="ECO:0000259" key="3">
    <source>
        <dbReference type="Pfam" id="PF13202"/>
    </source>
</evidence>
<feature type="domain" description="EF-hand" evidence="3">
    <location>
        <begin position="25"/>
        <end position="42"/>
    </location>
</feature>
<dbReference type="EMBL" id="CAJNOJ010000213">
    <property type="protein sequence ID" value="CAF1297867.1"/>
    <property type="molecule type" value="Genomic_DNA"/>
</dbReference>